<dbReference type="EMBL" id="LNYZ01000009">
    <property type="protein sequence ID" value="KTD78530.1"/>
    <property type="molecule type" value="Genomic_DNA"/>
</dbReference>
<dbReference type="EMBL" id="UGOY01000001">
    <property type="protein sequence ID" value="STY24112.1"/>
    <property type="molecule type" value="Genomic_DNA"/>
</dbReference>
<dbReference type="RefSeq" id="WP_058476840.1">
    <property type="nucleotide sequence ID" value="NZ_CAAAIO010000014.1"/>
</dbReference>
<evidence type="ECO:0000256" key="1">
    <source>
        <dbReference type="SAM" id="MobiDB-lite"/>
    </source>
</evidence>
<evidence type="ECO:0000313" key="4">
    <source>
        <dbReference type="Proteomes" id="UP000054820"/>
    </source>
</evidence>
<evidence type="ECO:0000313" key="2">
    <source>
        <dbReference type="EMBL" id="KTD78530.1"/>
    </source>
</evidence>
<protein>
    <submittedName>
        <fullName evidence="3">Uncharacterized protein</fullName>
    </submittedName>
</protein>
<feature type="compositionally biased region" description="Basic and acidic residues" evidence="1">
    <location>
        <begin position="247"/>
        <end position="264"/>
    </location>
</feature>
<reference evidence="3 5" key="2">
    <citation type="submission" date="2018-06" db="EMBL/GenBank/DDBJ databases">
        <authorList>
            <consortium name="Pathogen Informatics"/>
            <person name="Doyle S."/>
        </authorList>
    </citation>
    <scope>NUCLEOTIDE SEQUENCE [LARGE SCALE GENOMIC DNA]</scope>
    <source>
        <strain evidence="3 5">NCTC11991</strain>
    </source>
</reference>
<feature type="region of interest" description="Disordered" evidence="1">
    <location>
        <begin position="220"/>
        <end position="273"/>
    </location>
</feature>
<reference evidence="2 4" key="1">
    <citation type="submission" date="2015-11" db="EMBL/GenBank/DDBJ databases">
        <title>Genomic analysis of 38 Legionella species identifies large and diverse effector repertoires.</title>
        <authorList>
            <person name="Burstein D."/>
            <person name="Amaro F."/>
            <person name="Zusman T."/>
            <person name="Lifshitz Z."/>
            <person name="Cohen O."/>
            <person name="Gilbert J.A."/>
            <person name="Pupko T."/>
            <person name="Shuman H.A."/>
            <person name="Segal G."/>
        </authorList>
    </citation>
    <scope>NUCLEOTIDE SEQUENCE [LARGE SCALE GENOMIC DNA]</scope>
    <source>
        <strain evidence="2 4">SC-18-C9</strain>
    </source>
</reference>
<name>A0A378LE15_9GAMM</name>
<dbReference type="Proteomes" id="UP000255110">
    <property type="component" value="Unassembled WGS sequence"/>
</dbReference>
<evidence type="ECO:0000313" key="5">
    <source>
        <dbReference type="Proteomes" id="UP000255110"/>
    </source>
</evidence>
<keyword evidence="4" id="KW-1185">Reference proteome</keyword>
<organism evidence="3 5">
    <name type="scientific">Legionella steigerwaltii</name>
    <dbReference type="NCBI Taxonomy" id="460"/>
    <lineage>
        <taxon>Bacteria</taxon>
        <taxon>Pseudomonadati</taxon>
        <taxon>Pseudomonadota</taxon>
        <taxon>Gammaproteobacteria</taxon>
        <taxon>Legionellales</taxon>
        <taxon>Legionellaceae</taxon>
        <taxon>Legionella</taxon>
    </lineage>
</organism>
<proteinExistence type="predicted"/>
<sequence length="273" mass="30057">MSRARVEPRAPHTLMRAIETNESFVTFNPSLAVSDLEKGGGKNYSLLVEGVPMNPFSQRNVGFLFDGTRSRPVKIFNKDAQTLQGALEGLSLIDPDGKPVITLSQDKFLKEFSTLDELEAWLLKAKDDPDYPRMNNDIVASDIGSGDVVGIFYSNTVAVSNEEFFSDTPVTKSEPEDFLLKALQLQKEVAKQYGKMVPVYEWDCESGLLINRTPTIKLPTSGAGAGITAPRISSEPSVTSSHSLKKALTEMKEERKDKDDRIEPEVITPPSSS</sequence>
<gene>
    <name evidence="2" type="ORF">Lstg_1265</name>
    <name evidence="3" type="ORF">NCTC11991_02728</name>
</gene>
<dbReference type="Proteomes" id="UP000054820">
    <property type="component" value="Unassembled WGS sequence"/>
</dbReference>
<evidence type="ECO:0000313" key="3">
    <source>
        <dbReference type="EMBL" id="STY24112.1"/>
    </source>
</evidence>
<dbReference type="AlphaFoldDB" id="A0A378LE15"/>
<accession>A0A378LE15</accession>